<dbReference type="Gene3D" id="2.30.110.10">
    <property type="entry name" value="Electron Transport, Fmn-binding Protein, Chain A"/>
    <property type="match status" value="1"/>
</dbReference>
<dbReference type="Pfam" id="PF01613">
    <property type="entry name" value="Flavin_Reduct"/>
    <property type="match status" value="1"/>
</dbReference>
<dbReference type="RefSeq" id="WP_111903352.1">
    <property type="nucleotide sequence ID" value="NZ_QLNP01000064.1"/>
</dbReference>
<name>A0A328HLX4_ARTGO</name>
<evidence type="ECO:0000313" key="5">
    <source>
        <dbReference type="Proteomes" id="UP000249166"/>
    </source>
</evidence>
<dbReference type="InterPro" id="IPR050268">
    <property type="entry name" value="NADH-dep_flavin_reductase"/>
</dbReference>
<gene>
    <name evidence="4" type="ORF">DBZ45_07255</name>
</gene>
<evidence type="ECO:0000256" key="2">
    <source>
        <dbReference type="SAM" id="MobiDB-lite"/>
    </source>
</evidence>
<comment type="caution">
    <text evidence="4">The sequence shown here is derived from an EMBL/GenBank/DDBJ whole genome shotgun (WGS) entry which is preliminary data.</text>
</comment>
<dbReference type="GO" id="GO:0010181">
    <property type="term" value="F:FMN binding"/>
    <property type="evidence" value="ECO:0007669"/>
    <property type="project" value="InterPro"/>
</dbReference>
<dbReference type="Proteomes" id="UP000249166">
    <property type="component" value="Unassembled WGS sequence"/>
</dbReference>
<dbReference type="PANTHER" id="PTHR30466">
    <property type="entry name" value="FLAVIN REDUCTASE"/>
    <property type="match status" value="1"/>
</dbReference>
<sequence length="183" mass="19345">MEISGPLDARQLGERPPSDSDVDLYRRLSSDITAGVGVVSTRLRNRDYAATVSGFLSVSYDPPTMLVSLYAESRIGEAVEEAGTWALSVLSGKHQGTATWLASPGTPLHGLLAQVPFRRGPATGSAIIDGCLAYFELRTVSVHPAATHLLIVGEVLAMGSGAEPSESADPLVHFGSEFRRLAP</sequence>
<dbReference type="GO" id="GO:0006208">
    <property type="term" value="P:pyrimidine nucleobase catabolic process"/>
    <property type="evidence" value="ECO:0007669"/>
    <property type="project" value="TreeGrafter"/>
</dbReference>
<reference evidence="4 5" key="1">
    <citation type="submission" date="2018-04" db="EMBL/GenBank/DDBJ databases">
        <title>Bacteria isolated from cave deposits of Manipur.</title>
        <authorList>
            <person name="Sahoo D."/>
            <person name="Sarangthem I."/>
            <person name="Nandeibam J."/>
        </authorList>
    </citation>
    <scope>NUCLEOTIDE SEQUENCE [LARGE SCALE GENOMIC DNA]</scope>
    <source>
        <strain evidence="5">mrc11</strain>
    </source>
</reference>
<dbReference type="InterPro" id="IPR002563">
    <property type="entry name" value="Flavin_Rdtase-like_dom"/>
</dbReference>
<dbReference type="AlphaFoldDB" id="A0A328HLX4"/>
<dbReference type="GO" id="GO:0042602">
    <property type="term" value="F:riboflavin reductase (NADPH) activity"/>
    <property type="evidence" value="ECO:0007669"/>
    <property type="project" value="TreeGrafter"/>
</dbReference>
<evidence type="ECO:0000256" key="1">
    <source>
        <dbReference type="ARBA" id="ARBA00023002"/>
    </source>
</evidence>
<evidence type="ECO:0000259" key="3">
    <source>
        <dbReference type="SMART" id="SM00903"/>
    </source>
</evidence>
<proteinExistence type="predicted"/>
<dbReference type="EMBL" id="QLNP01000064">
    <property type="protein sequence ID" value="RAM38023.1"/>
    <property type="molecule type" value="Genomic_DNA"/>
</dbReference>
<dbReference type="SUPFAM" id="SSF50475">
    <property type="entry name" value="FMN-binding split barrel"/>
    <property type="match status" value="1"/>
</dbReference>
<feature type="domain" description="Flavin reductase like" evidence="3">
    <location>
        <begin position="29"/>
        <end position="180"/>
    </location>
</feature>
<accession>A0A328HLX4</accession>
<dbReference type="OrthoDB" id="9792858at2"/>
<feature type="compositionally biased region" description="Basic and acidic residues" evidence="2">
    <location>
        <begin position="11"/>
        <end position="20"/>
    </location>
</feature>
<dbReference type="PANTHER" id="PTHR30466:SF1">
    <property type="entry name" value="FMN REDUCTASE (NADH) RUTF"/>
    <property type="match status" value="1"/>
</dbReference>
<protein>
    <submittedName>
        <fullName evidence="4">Flavin reductase</fullName>
    </submittedName>
</protein>
<keyword evidence="1" id="KW-0560">Oxidoreductase</keyword>
<feature type="region of interest" description="Disordered" evidence="2">
    <location>
        <begin position="1"/>
        <end position="20"/>
    </location>
</feature>
<dbReference type="SMART" id="SM00903">
    <property type="entry name" value="Flavin_Reduct"/>
    <property type="match status" value="1"/>
</dbReference>
<organism evidence="4 5">
    <name type="scientific">Arthrobacter globiformis</name>
    <dbReference type="NCBI Taxonomy" id="1665"/>
    <lineage>
        <taxon>Bacteria</taxon>
        <taxon>Bacillati</taxon>
        <taxon>Actinomycetota</taxon>
        <taxon>Actinomycetes</taxon>
        <taxon>Micrococcales</taxon>
        <taxon>Micrococcaceae</taxon>
        <taxon>Arthrobacter</taxon>
    </lineage>
</organism>
<evidence type="ECO:0000313" key="4">
    <source>
        <dbReference type="EMBL" id="RAM38023.1"/>
    </source>
</evidence>
<dbReference type="InterPro" id="IPR012349">
    <property type="entry name" value="Split_barrel_FMN-bd"/>
</dbReference>